<reference evidence="3" key="1">
    <citation type="submission" date="2017-02" db="UniProtKB">
        <authorList>
            <consortium name="WormBaseParasite"/>
        </authorList>
    </citation>
    <scope>IDENTIFICATION</scope>
</reference>
<keyword evidence="2" id="KW-1185">Reference proteome</keyword>
<proteinExistence type="predicted"/>
<dbReference type="WBParaSite" id="ALUE_0000109401-mRNA-1">
    <property type="protein sequence ID" value="ALUE_0000109401-mRNA-1"/>
    <property type="gene ID" value="ALUE_0000109401"/>
</dbReference>
<feature type="compositionally biased region" description="Low complexity" evidence="1">
    <location>
        <begin position="31"/>
        <end position="42"/>
    </location>
</feature>
<evidence type="ECO:0000313" key="2">
    <source>
        <dbReference type="Proteomes" id="UP000036681"/>
    </source>
</evidence>
<protein>
    <submittedName>
        <fullName evidence="3">Uncharacterized protein</fullName>
    </submittedName>
</protein>
<organism evidence="2 3">
    <name type="scientific">Ascaris lumbricoides</name>
    <name type="common">Giant roundworm</name>
    <dbReference type="NCBI Taxonomy" id="6252"/>
    <lineage>
        <taxon>Eukaryota</taxon>
        <taxon>Metazoa</taxon>
        <taxon>Ecdysozoa</taxon>
        <taxon>Nematoda</taxon>
        <taxon>Chromadorea</taxon>
        <taxon>Rhabditida</taxon>
        <taxon>Spirurina</taxon>
        <taxon>Ascaridomorpha</taxon>
        <taxon>Ascaridoidea</taxon>
        <taxon>Ascarididae</taxon>
        <taxon>Ascaris</taxon>
    </lineage>
</organism>
<sequence length="50" mass="5514">MSINAQMITVIDTQSCDMQSASKYAYRSGKTNRNNNDDNTSNMITSLAAH</sequence>
<name>A0A0M3HHU9_ASCLU</name>
<evidence type="ECO:0000256" key="1">
    <source>
        <dbReference type="SAM" id="MobiDB-lite"/>
    </source>
</evidence>
<dbReference type="AlphaFoldDB" id="A0A0M3HHU9"/>
<feature type="region of interest" description="Disordered" evidence="1">
    <location>
        <begin position="27"/>
        <end position="50"/>
    </location>
</feature>
<evidence type="ECO:0000313" key="3">
    <source>
        <dbReference type="WBParaSite" id="ALUE_0000109401-mRNA-1"/>
    </source>
</evidence>
<accession>A0A0M3HHU9</accession>
<dbReference type="Proteomes" id="UP000036681">
    <property type="component" value="Unplaced"/>
</dbReference>